<accession>A0ABP8DZ95</accession>
<evidence type="ECO:0000313" key="1">
    <source>
        <dbReference type="EMBL" id="GAA4265276.1"/>
    </source>
</evidence>
<gene>
    <name evidence="1" type="ORF">GCM10022256_08880</name>
</gene>
<dbReference type="InterPro" id="IPR050484">
    <property type="entry name" value="Transf_Hexapept/Carb_Anhydrase"/>
</dbReference>
<sequence length="184" mass="18585">MNTDSHVLPFRGRAPSIDPTAFVAPGATLVGAVSLAAGASVFYGAVLRADVDSITVGEGTNLQDNVSVHCDAGKPARLGRGVSVGHGAVVHGCTIEDDVLVGMGATILNGAVVGRESLVAAGTVVLEGTVIPPRSLVAGVPGRVRRDLTDDEVAKVRANAEVYLALAAEHLAAWADVADDADDA</sequence>
<name>A0ABP8DZ95_9MICO</name>
<dbReference type="InterPro" id="IPR047324">
    <property type="entry name" value="LbH_gamma_CA-like"/>
</dbReference>
<evidence type="ECO:0000313" key="2">
    <source>
        <dbReference type="Proteomes" id="UP001501594"/>
    </source>
</evidence>
<organism evidence="1 2">
    <name type="scientific">Frondihabitans peucedani</name>
    <dbReference type="NCBI Taxonomy" id="598626"/>
    <lineage>
        <taxon>Bacteria</taxon>
        <taxon>Bacillati</taxon>
        <taxon>Actinomycetota</taxon>
        <taxon>Actinomycetes</taxon>
        <taxon>Micrococcales</taxon>
        <taxon>Microbacteriaceae</taxon>
        <taxon>Frondihabitans</taxon>
    </lineage>
</organism>
<dbReference type="Gene3D" id="2.160.10.10">
    <property type="entry name" value="Hexapeptide repeat proteins"/>
    <property type="match status" value="1"/>
</dbReference>
<dbReference type="PANTHER" id="PTHR13061:SF29">
    <property type="entry name" value="GAMMA CARBONIC ANHYDRASE-LIKE 1, MITOCHONDRIAL-RELATED"/>
    <property type="match status" value="1"/>
</dbReference>
<reference evidence="2" key="1">
    <citation type="journal article" date="2019" name="Int. J. Syst. Evol. Microbiol.">
        <title>The Global Catalogue of Microorganisms (GCM) 10K type strain sequencing project: providing services to taxonomists for standard genome sequencing and annotation.</title>
        <authorList>
            <consortium name="The Broad Institute Genomics Platform"/>
            <consortium name="The Broad Institute Genome Sequencing Center for Infectious Disease"/>
            <person name="Wu L."/>
            <person name="Ma J."/>
        </authorList>
    </citation>
    <scope>NUCLEOTIDE SEQUENCE [LARGE SCALE GENOMIC DNA]</scope>
    <source>
        <strain evidence="2">JCM 17442</strain>
    </source>
</reference>
<dbReference type="CDD" id="cd04645">
    <property type="entry name" value="LbH_gamma_CA_like"/>
    <property type="match status" value="1"/>
</dbReference>
<dbReference type="SUPFAM" id="SSF51161">
    <property type="entry name" value="Trimeric LpxA-like enzymes"/>
    <property type="match status" value="1"/>
</dbReference>
<dbReference type="Pfam" id="PF00132">
    <property type="entry name" value="Hexapep"/>
    <property type="match status" value="1"/>
</dbReference>
<protein>
    <submittedName>
        <fullName evidence="1">Gamma carbonic anhydrase family protein</fullName>
    </submittedName>
</protein>
<keyword evidence="2" id="KW-1185">Reference proteome</keyword>
<dbReference type="EMBL" id="BAABAU010000001">
    <property type="protein sequence ID" value="GAA4265276.1"/>
    <property type="molecule type" value="Genomic_DNA"/>
</dbReference>
<dbReference type="PANTHER" id="PTHR13061">
    <property type="entry name" value="DYNACTIN SUBUNIT P25"/>
    <property type="match status" value="1"/>
</dbReference>
<dbReference type="InterPro" id="IPR011004">
    <property type="entry name" value="Trimer_LpxA-like_sf"/>
</dbReference>
<comment type="caution">
    <text evidence="1">The sequence shown here is derived from an EMBL/GenBank/DDBJ whole genome shotgun (WGS) entry which is preliminary data.</text>
</comment>
<dbReference type="RefSeq" id="WP_344793816.1">
    <property type="nucleotide sequence ID" value="NZ_BAABAU010000001.1"/>
</dbReference>
<proteinExistence type="predicted"/>
<dbReference type="Proteomes" id="UP001501594">
    <property type="component" value="Unassembled WGS sequence"/>
</dbReference>
<dbReference type="InterPro" id="IPR001451">
    <property type="entry name" value="Hexapep"/>
</dbReference>